<dbReference type="Pfam" id="PF19077">
    <property type="entry name" value="Big_13"/>
    <property type="match status" value="1"/>
</dbReference>
<dbReference type="Gene3D" id="1.10.1740.10">
    <property type="match status" value="1"/>
</dbReference>
<name>A0A852WSD3_9MICO</name>
<keyword evidence="5" id="KW-0804">Transcription</keyword>
<organism evidence="9 10">
    <name type="scientific">Agromyces hippuratus</name>
    <dbReference type="NCBI Taxonomy" id="286438"/>
    <lineage>
        <taxon>Bacteria</taxon>
        <taxon>Bacillati</taxon>
        <taxon>Actinomycetota</taxon>
        <taxon>Actinomycetes</taxon>
        <taxon>Micrococcales</taxon>
        <taxon>Microbacteriaceae</taxon>
        <taxon>Agromyces</taxon>
    </lineage>
</organism>
<evidence type="ECO:0000256" key="4">
    <source>
        <dbReference type="ARBA" id="ARBA00023125"/>
    </source>
</evidence>
<dbReference type="InterPro" id="IPR041916">
    <property type="entry name" value="Anti_sigma_zinc_sf"/>
</dbReference>
<dbReference type="InterPro" id="IPR014284">
    <property type="entry name" value="RNA_pol_sigma-70_dom"/>
</dbReference>
<evidence type="ECO:0000259" key="8">
    <source>
        <dbReference type="Pfam" id="PF19077"/>
    </source>
</evidence>
<dbReference type="SUPFAM" id="SSF88946">
    <property type="entry name" value="Sigma2 domain of RNA polymerase sigma factors"/>
    <property type="match status" value="1"/>
</dbReference>
<evidence type="ECO:0000256" key="1">
    <source>
        <dbReference type="ARBA" id="ARBA00010641"/>
    </source>
</evidence>
<dbReference type="Pfam" id="PF13490">
    <property type="entry name" value="zf-HC2"/>
    <property type="match status" value="1"/>
</dbReference>
<evidence type="ECO:0000313" key="10">
    <source>
        <dbReference type="Proteomes" id="UP000549066"/>
    </source>
</evidence>
<feature type="compositionally biased region" description="Low complexity" evidence="6">
    <location>
        <begin position="362"/>
        <end position="379"/>
    </location>
</feature>
<dbReference type="RefSeq" id="WP_179550888.1">
    <property type="nucleotide sequence ID" value="NZ_JACCFI010000001.1"/>
</dbReference>
<evidence type="ECO:0000259" key="7">
    <source>
        <dbReference type="Pfam" id="PF13490"/>
    </source>
</evidence>
<dbReference type="GO" id="GO:0016987">
    <property type="term" value="F:sigma factor activity"/>
    <property type="evidence" value="ECO:0007669"/>
    <property type="project" value="UniProtKB-KW"/>
</dbReference>
<dbReference type="NCBIfam" id="TIGR02937">
    <property type="entry name" value="sigma70-ECF"/>
    <property type="match status" value="1"/>
</dbReference>
<feature type="region of interest" description="Disordered" evidence="6">
    <location>
        <begin position="362"/>
        <end position="464"/>
    </location>
</feature>
<dbReference type="SUPFAM" id="SSF88659">
    <property type="entry name" value="Sigma3 and sigma4 domains of RNA polymerase sigma factors"/>
    <property type="match status" value="1"/>
</dbReference>
<keyword evidence="10" id="KW-1185">Reference proteome</keyword>
<keyword evidence="4" id="KW-0238">DNA-binding</keyword>
<accession>A0A852WSD3</accession>
<dbReference type="InterPro" id="IPR013324">
    <property type="entry name" value="RNA_pol_sigma_r3/r4-like"/>
</dbReference>
<feature type="compositionally biased region" description="Pro residues" evidence="6">
    <location>
        <begin position="406"/>
        <end position="435"/>
    </location>
</feature>
<dbReference type="Gene3D" id="2.60.40.10">
    <property type="entry name" value="Immunoglobulins"/>
    <property type="match status" value="1"/>
</dbReference>
<dbReference type="PANTHER" id="PTHR43133:SF8">
    <property type="entry name" value="RNA POLYMERASE SIGMA FACTOR HI_1459-RELATED"/>
    <property type="match status" value="1"/>
</dbReference>
<dbReference type="EMBL" id="JACCFI010000001">
    <property type="protein sequence ID" value="NYG20826.1"/>
    <property type="molecule type" value="Genomic_DNA"/>
</dbReference>
<proteinExistence type="inferred from homology"/>
<dbReference type="Gene3D" id="1.10.10.10">
    <property type="entry name" value="Winged helix-like DNA-binding domain superfamily/Winged helix DNA-binding domain"/>
    <property type="match status" value="1"/>
</dbReference>
<evidence type="ECO:0000256" key="5">
    <source>
        <dbReference type="ARBA" id="ARBA00023163"/>
    </source>
</evidence>
<dbReference type="InterPro" id="IPR013325">
    <property type="entry name" value="RNA_pol_sigma_r2"/>
</dbReference>
<dbReference type="AlphaFoldDB" id="A0A852WSD3"/>
<protein>
    <submittedName>
        <fullName evidence="9">RNA polymerase sigma factor (Sigma-70 family)</fullName>
    </submittedName>
</protein>
<keyword evidence="2" id="KW-0805">Transcription regulation</keyword>
<dbReference type="InterPro" id="IPR039425">
    <property type="entry name" value="RNA_pol_sigma-70-like"/>
</dbReference>
<sequence>MPPLRTDRSADAALIERTRRGDGAAYAELWERHSASARTVARSYSSLDPDDLVAESFTKIYSAILSGGGPTGAFRPYLFTTIRNTAAGWGRARHETTLETLESFEDPATSESATLDALDRSATAQAFRALPTRWQEVLWYSEVENMTPQQIAPLLGMSANSTAALAYRAREGLRQSWIRVHLRNPANAPECQWSIDRLGTYTRGKLRARETTRLEAHLDDCARCTIVAAEAREVGSRLALVLLPLTAGIGGATAYSAWLSQGAPVAEVAMGAAAMPAAIIGHTAGAGASGAAGSAAGAGSTAGAGSAGVAGGASATGVGALGGSGVVVGVGAGALVAAAAVAAVIIVPGIVAPAEPAPAVAAVAPPESESTGPIDEAPPAIQPDPAPPVPVVEPAPDPAEEQAEPDPQPVEPSPAPSPSPSPSPPPSPTPTPTPDPEPEPVDTVALPPSVSGADTANGLVDPVLSGTAEPGASIHVTVQSAANAALAASVDVQPDAVADDNGDWSLTYSGLPAGKHLLTVTQTDRALNTSAPTAPIEVALSSPSMRLQRVWNGGWWGWRVTFAGEPGATVQVLGDGQERRREVLDAAGGLILPGLYDVDSSLEYTVRYAADGRFGPAAPAEFRPGTGGGLGDAPAAPASLAG</sequence>
<dbReference type="InterPro" id="IPR044016">
    <property type="entry name" value="Big_13"/>
</dbReference>
<evidence type="ECO:0000313" key="9">
    <source>
        <dbReference type="EMBL" id="NYG20826.1"/>
    </source>
</evidence>
<dbReference type="GO" id="GO:0003677">
    <property type="term" value="F:DNA binding"/>
    <property type="evidence" value="ECO:0007669"/>
    <property type="project" value="UniProtKB-KW"/>
</dbReference>
<feature type="compositionally biased region" description="Pro residues" evidence="6">
    <location>
        <begin position="380"/>
        <end position="397"/>
    </location>
</feature>
<dbReference type="GO" id="GO:0006352">
    <property type="term" value="P:DNA-templated transcription initiation"/>
    <property type="evidence" value="ECO:0007669"/>
    <property type="project" value="InterPro"/>
</dbReference>
<dbReference type="InterPro" id="IPR036388">
    <property type="entry name" value="WH-like_DNA-bd_sf"/>
</dbReference>
<evidence type="ECO:0000256" key="6">
    <source>
        <dbReference type="SAM" id="MobiDB-lite"/>
    </source>
</evidence>
<reference evidence="9 10" key="1">
    <citation type="submission" date="2020-07" db="EMBL/GenBank/DDBJ databases">
        <title>Sequencing the genomes of 1000 actinobacteria strains.</title>
        <authorList>
            <person name="Klenk H.-P."/>
        </authorList>
    </citation>
    <scope>NUCLEOTIDE SEQUENCE [LARGE SCALE GENOMIC DNA]</scope>
    <source>
        <strain evidence="9 10">DSM 8598</strain>
    </source>
</reference>
<gene>
    <name evidence="9" type="ORF">BJY17_001573</name>
</gene>
<feature type="domain" description="Putative zinc-finger" evidence="7">
    <location>
        <begin position="191"/>
        <end position="224"/>
    </location>
</feature>
<feature type="compositionally biased region" description="Low complexity" evidence="6">
    <location>
        <begin position="632"/>
        <end position="642"/>
    </location>
</feature>
<dbReference type="InterPro" id="IPR013783">
    <property type="entry name" value="Ig-like_fold"/>
</dbReference>
<feature type="region of interest" description="Disordered" evidence="6">
    <location>
        <begin position="620"/>
        <end position="642"/>
    </location>
</feature>
<keyword evidence="3" id="KW-0731">Sigma factor</keyword>
<dbReference type="Gene3D" id="1.10.10.1320">
    <property type="entry name" value="Anti-sigma factor, zinc-finger domain"/>
    <property type="match status" value="1"/>
</dbReference>
<dbReference type="GO" id="GO:0005975">
    <property type="term" value="P:carbohydrate metabolic process"/>
    <property type="evidence" value="ECO:0007669"/>
    <property type="project" value="UniProtKB-ARBA"/>
</dbReference>
<dbReference type="Proteomes" id="UP000549066">
    <property type="component" value="Unassembled WGS sequence"/>
</dbReference>
<dbReference type="InterPro" id="IPR027383">
    <property type="entry name" value="Znf_put"/>
</dbReference>
<evidence type="ECO:0000256" key="2">
    <source>
        <dbReference type="ARBA" id="ARBA00023015"/>
    </source>
</evidence>
<comment type="similarity">
    <text evidence="1">Belongs to the sigma-70 factor family. ECF subfamily.</text>
</comment>
<dbReference type="PANTHER" id="PTHR43133">
    <property type="entry name" value="RNA POLYMERASE ECF-TYPE SIGMA FACTO"/>
    <property type="match status" value="1"/>
</dbReference>
<evidence type="ECO:0000256" key="3">
    <source>
        <dbReference type="ARBA" id="ARBA00023082"/>
    </source>
</evidence>
<feature type="domain" description="Bacterial Ig-like" evidence="8">
    <location>
        <begin position="455"/>
        <end position="534"/>
    </location>
</feature>
<comment type="caution">
    <text evidence="9">The sequence shown here is derived from an EMBL/GenBank/DDBJ whole genome shotgun (WGS) entry which is preliminary data.</text>
</comment>